<dbReference type="RefSeq" id="WP_170109597.1">
    <property type="nucleotide sequence ID" value="NZ_QBKR01000012.1"/>
</dbReference>
<sequence>MAYGWSVWLKRAVPLGGGLLLLSVQPWGWPVGIPMGLSLFAVILWGLRHQEREWEERTRRDRIRSQLRLISRQRHDCMNHIQVLLGYVSLGRTERIAPYLQELSERLTMEREASRVGSPSLALALITLNQRFPEWRWVTDIDEEAARLPQGLGECARLSLMETAGWLQEYAESDTEPADVYLKLIRKNGDLRLTLQPEWEPASVKTGDWEGLREKLSSEGIILESSGPEEGIRIRIRSEGHT</sequence>
<keyword evidence="2" id="KW-0808">Transferase</keyword>
<evidence type="ECO:0000256" key="2">
    <source>
        <dbReference type="ARBA" id="ARBA00022679"/>
    </source>
</evidence>
<evidence type="ECO:0000259" key="5">
    <source>
        <dbReference type="Pfam" id="PF14689"/>
    </source>
</evidence>
<evidence type="ECO:0000313" key="6">
    <source>
        <dbReference type="EMBL" id="PTX59405.1"/>
    </source>
</evidence>
<keyword evidence="4" id="KW-0812">Transmembrane</keyword>
<feature type="transmembrane region" description="Helical" evidence="4">
    <location>
        <begin position="27"/>
        <end position="47"/>
    </location>
</feature>
<keyword evidence="3 6" id="KW-0418">Kinase</keyword>
<keyword evidence="1" id="KW-0597">Phosphoprotein</keyword>
<evidence type="ECO:0000256" key="3">
    <source>
        <dbReference type="ARBA" id="ARBA00022777"/>
    </source>
</evidence>
<dbReference type="Gene3D" id="1.10.287.130">
    <property type="match status" value="1"/>
</dbReference>
<keyword evidence="7" id="KW-1185">Reference proteome</keyword>
<evidence type="ECO:0000256" key="1">
    <source>
        <dbReference type="ARBA" id="ARBA00022553"/>
    </source>
</evidence>
<evidence type="ECO:0000313" key="7">
    <source>
        <dbReference type="Proteomes" id="UP000244240"/>
    </source>
</evidence>
<dbReference type="EMBL" id="QBKR01000012">
    <property type="protein sequence ID" value="PTX59405.1"/>
    <property type="molecule type" value="Genomic_DNA"/>
</dbReference>
<dbReference type="InterPro" id="IPR039506">
    <property type="entry name" value="SPOB_a"/>
</dbReference>
<accession>A0A2T6BTJ7</accession>
<comment type="caution">
    <text evidence="6">The sequence shown here is derived from an EMBL/GenBank/DDBJ whole genome shotgun (WGS) entry which is preliminary data.</text>
</comment>
<dbReference type="SUPFAM" id="SSF55890">
    <property type="entry name" value="Sporulation response regulatory protein Spo0B"/>
    <property type="match status" value="1"/>
</dbReference>
<organism evidence="6 7">
    <name type="scientific">Melghirimyces profundicolus</name>
    <dbReference type="NCBI Taxonomy" id="1242148"/>
    <lineage>
        <taxon>Bacteria</taxon>
        <taxon>Bacillati</taxon>
        <taxon>Bacillota</taxon>
        <taxon>Bacilli</taxon>
        <taxon>Bacillales</taxon>
        <taxon>Thermoactinomycetaceae</taxon>
        <taxon>Melghirimyces</taxon>
    </lineage>
</organism>
<keyword evidence="4" id="KW-0472">Membrane</keyword>
<dbReference type="Proteomes" id="UP000244240">
    <property type="component" value="Unassembled WGS sequence"/>
</dbReference>
<dbReference type="InterPro" id="IPR016120">
    <property type="entry name" value="Sig_transdc_His_kin_SpoOB"/>
</dbReference>
<dbReference type="AlphaFoldDB" id="A0A2T6BTJ7"/>
<dbReference type="GO" id="GO:0000155">
    <property type="term" value="F:phosphorelay sensor kinase activity"/>
    <property type="evidence" value="ECO:0007669"/>
    <property type="project" value="InterPro"/>
</dbReference>
<gene>
    <name evidence="6" type="ORF">C8P63_112101</name>
</gene>
<protein>
    <submittedName>
        <fullName evidence="6">Sensor kinase SpoOB-type protein</fullName>
    </submittedName>
</protein>
<reference evidence="6 7" key="1">
    <citation type="submission" date="2018-04" db="EMBL/GenBank/DDBJ databases">
        <title>Genomic Encyclopedia of Archaeal and Bacterial Type Strains, Phase II (KMG-II): from individual species to whole genera.</title>
        <authorList>
            <person name="Goeker M."/>
        </authorList>
    </citation>
    <scope>NUCLEOTIDE SEQUENCE [LARGE SCALE GENOMIC DNA]</scope>
    <source>
        <strain evidence="6 7">DSM 45787</strain>
    </source>
</reference>
<name>A0A2T6BTJ7_9BACL</name>
<dbReference type="Pfam" id="PF14689">
    <property type="entry name" value="SPOB_a"/>
    <property type="match status" value="1"/>
</dbReference>
<keyword evidence="4" id="KW-1133">Transmembrane helix</keyword>
<feature type="domain" description="SpoOB alpha-helical" evidence="5">
    <location>
        <begin position="61"/>
        <end position="115"/>
    </location>
</feature>
<proteinExistence type="predicted"/>
<evidence type="ECO:0000256" key="4">
    <source>
        <dbReference type="SAM" id="Phobius"/>
    </source>
</evidence>